<keyword evidence="10" id="KW-1185">Reference proteome</keyword>
<evidence type="ECO:0000313" key="10">
    <source>
        <dbReference type="Proteomes" id="UP000838412"/>
    </source>
</evidence>
<feature type="compositionally biased region" description="Basic and acidic residues" evidence="7">
    <location>
        <begin position="89"/>
        <end position="100"/>
    </location>
</feature>
<dbReference type="SUPFAM" id="SSF46785">
    <property type="entry name" value="Winged helix' DNA-binding domain"/>
    <property type="match status" value="1"/>
</dbReference>
<dbReference type="PANTHER" id="PTHR11849:SF282">
    <property type="entry name" value="ETV5-RELATED PROTEIN ETS96B"/>
    <property type="match status" value="1"/>
</dbReference>
<evidence type="ECO:0000256" key="3">
    <source>
        <dbReference type="ARBA" id="ARBA00022553"/>
    </source>
</evidence>
<dbReference type="SMART" id="SM00413">
    <property type="entry name" value="ETS"/>
    <property type="match status" value="1"/>
</dbReference>
<accession>A0A8J9YV21</accession>
<sequence length="529" mass="60300">MAYNQRKEFYDQEVPYMYPQSVPSADREDDTPPTEDGQKRKELQDSEELFQDLSQLQEAWLAEASCVEDEEQFVPDFQAENILTAPMKVKSEPRSLDECPRPCSHMAPPGEASNPDKFDFGEQLFMGNPCDPKLPPLPPPQPPTPKQDGLSYPPSTSSTGYPPPPEPPRYQRQLSEPAYRLADPHAFQRQVSDPMFQRQVPDHMHFQRSTSDTGFQPPRSEGQSPFPTNIKQEFPEPMYSRAMAPPFPPCPPIKQEPRDMGYDGGQAEVPVWDPYQRRDSMYGPQATAAEGFLTDSNIRSFYDDSCLPEKLAEAGKGSVRLSDMAPLPIRRHSLMHVPLLNMTTQCSNCGMKPELYREAPTYQRRGSLQLWQFLVALLEDPSNTPFIAWTGRGLEFKLIEPEEVARRWGMQKNRPAMNYDKLSRSLRYYYEKGIMQKVAGERYVYKFTCDPEALFSMAFPDNQRPVLKTDSQVPQMNPPLVVPTDCPVTGDNTVPLRHLDDSLEQMAYMQEMQRVCTTASDQALDNAIF</sequence>
<name>A0A8J9YV21_BRALA</name>
<keyword evidence="3" id="KW-0597">Phosphoprotein</keyword>
<evidence type="ECO:0000256" key="4">
    <source>
        <dbReference type="ARBA" id="ARBA00023125"/>
    </source>
</evidence>
<dbReference type="AlphaFoldDB" id="A0A8J9YV21"/>
<evidence type="ECO:0000256" key="7">
    <source>
        <dbReference type="SAM" id="MobiDB-lite"/>
    </source>
</evidence>
<dbReference type="InterPro" id="IPR000418">
    <property type="entry name" value="Ets_dom"/>
</dbReference>
<feature type="region of interest" description="Disordered" evidence="7">
    <location>
        <begin position="85"/>
        <end position="179"/>
    </location>
</feature>
<dbReference type="EMBL" id="OV696697">
    <property type="protein sequence ID" value="CAH1242207.1"/>
    <property type="molecule type" value="Genomic_DNA"/>
</dbReference>
<dbReference type="InterPro" id="IPR046328">
    <property type="entry name" value="ETS_fam"/>
</dbReference>
<dbReference type="Proteomes" id="UP000838412">
    <property type="component" value="Chromosome 12"/>
</dbReference>
<dbReference type="OrthoDB" id="10067219at2759"/>
<dbReference type="InterPro" id="IPR036388">
    <property type="entry name" value="WH-like_DNA-bd_sf"/>
</dbReference>
<evidence type="ECO:0000256" key="5">
    <source>
        <dbReference type="ARBA" id="ARBA00023242"/>
    </source>
</evidence>
<feature type="compositionally biased region" description="Pro residues" evidence="7">
    <location>
        <begin position="132"/>
        <end position="145"/>
    </location>
</feature>
<feature type="region of interest" description="Disordered" evidence="7">
    <location>
        <begin position="207"/>
        <end position="228"/>
    </location>
</feature>
<dbReference type="PROSITE" id="PS00345">
    <property type="entry name" value="ETS_DOMAIN_1"/>
    <property type="match status" value="1"/>
</dbReference>
<feature type="region of interest" description="Disordered" evidence="7">
    <location>
        <begin position="12"/>
        <end position="43"/>
    </location>
</feature>
<dbReference type="GO" id="GO:0005634">
    <property type="term" value="C:nucleus"/>
    <property type="evidence" value="ECO:0007669"/>
    <property type="project" value="UniProtKB-SubCell"/>
</dbReference>
<evidence type="ECO:0000256" key="2">
    <source>
        <dbReference type="ARBA" id="ARBA00005562"/>
    </source>
</evidence>
<organism evidence="9 10">
    <name type="scientific">Branchiostoma lanceolatum</name>
    <name type="common">Common lancelet</name>
    <name type="synonym">Amphioxus lanceolatum</name>
    <dbReference type="NCBI Taxonomy" id="7740"/>
    <lineage>
        <taxon>Eukaryota</taxon>
        <taxon>Metazoa</taxon>
        <taxon>Chordata</taxon>
        <taxon>Cephalochordata</taxon>
        <taxon>Leptocardii</taxon>
        <taxon>Amphioxiformes</taxon>
        <taxon>Branchiostomatidae</taxon>
        <taxon>Branchiostoma</taxon>
    </lineage>
</organism>
<dbReference type="FunFam" id="1.10.10.10:FF:000121">
    <property type="entry name" value="ETS translocation variant 5"/>
    <property type="match status" value="1"/>
</dbReference>
<protein>
    <submittedName>
        <fullName evidence="9">ETV1 protein</fullName>
    </submittedName>
</protein>
<evidence type="ECO:0000256" key="6">
    <source>
        <dbReference type="RuleBase" id="RU004019"/>
    </source>
</evidence>
<dbReference type="Pfam" id="PF04621">
    <property type="entry name" value="ETS_PEA3_N"/>
    <property type="match status" value="1"/>
</dbReference>
<gene>
    <name evidence="9" type="primary">ETV1</name>
    <name evidence="9" type="ORF">BLAG_LOCUS5522</name>
</gene>
<dbReference type="GO" id="GO:0000981">
    <property type="term" value="F:DNA-binding transcription factor activity, RNA polymerase II-specific"/>
    <property type="evidence" value="ECO:0007669"/>
    <property type="project" value="TreeGrafter"/>
</dbReference>
<dbReference type="Gene3D" id="1.10.10.10">
    <property type="entry name" value="Winged helix-like DNA-binding domain superfamily/Winged helix DNA-binding domain"/>
    <property type="match status" value="1"/>
</dbReference>
<keyword evidence="4 6" id="KW-0238">DNA-binding</keyword>
<proteinExistence type="inferred from homology"/>
<dbReference type="InterPro" id="IPR036390">
    <property type="entry name" value="WH_DNA-bd_sf"/>
</dbReference>
<dbReference type="GO" id="GO:0045893">
    <property type="term" value="P:positive regulation of DNA-templated transcription"/>
    <property type="evidence" value="ECO:0007669"/>
    <property type="project" value="UniProtKB-ARBA"/>
</dbReference>
<dbReference type="PANTHER" id="PTHR11849">
    <property type="entry name" value="ETS"/>
    <property type="match status" value="1"/>
</dbReference>
<dbReference type="GO" id="GO:0030154">
    <property type="term" value="P:cell differentiation"/>
    <property type="evidence" value="ECO:0007669"/>
    <property type="project" value="TreeGrafter"/>
</dbReference>
<feature type="compositionally biased region" description="Low complexity" evidence="7">
    <location>
        <begin position="146"/>
        <end position="160"/>
    </location>
</feature>
<dbReference type="GO" id="GO:0043565">
    <property type="term" value="F:sequence-specific DNA binding"/>
    <property type="evidence" value="ECO:0007669"/>
    <property type="project" value="InterPro"/>
</dbReference>
<evidence type="ECO:0000256" key="1">
    <source>
        <dbReference type="ARBA" id="ARBA00004123"/>
    </source>
</evidence>
<dbReference type="PROSITE" id="PS00346">
    <property type="entry name" value="ETS_DOMAIN_2"/>
    <property type="match status" value="1"/>
</dbReference>
<dbReference type="InterPro" id="IPR006715">
    <property type="entry name" value="ETS_PEA3_N"/>
</dbReference>
<evidence type="ECO:0000259" key="8">
    <source>
        <dbReference type="PROSITE" id="PS50061"/>
    </source>
</evidence>
<evidence type="ECO:0000313" key="9">
    <source>
        <dbReference type="EMBL" id="CAH1242207.1"/>
    </source>
</evidence>
<comment type="subcellular location">
    <subcellularLocation>
        <location evidence="1 6">Nucleus</location>
    </subcellularLocation>
</comment>
<feature type="domain" description="ETS" evidence="8">
    <location>
        <begin position="368"/>
        <end position="448"/>
    </location>
</feature>
<comment type="similarity">
    <text evidence="2 6">Belongs to the ETS family.</text>
</comment>
<dbReference type="PROSITE" id="PS50061">
    <property type="entry name" value="ETS_DOMAIN_3"/>
    <property type="match status" value="1"/>
</dbReference>
<dbReference type="Pfam" id="PF00178">
    <property type="entry name" value="Ets"/>
    <property type="match status" value="1"/>
</dbReference>
<reference evidence="9" key="1">
    <citation type="submission" date="2022-01" db="EMBL/GenBank/DDBJ databases">
        <authorList>
            <person name="Braso-Vives M."/>
        </authorList>
    </citation>
    <scope>NUCLEOTIDE SEQUENCE</scope>
</reference>
<keyword evidence="5 6" id="KW-0539">Nucleus</keyword>
<dbReference type="PRINTS" id="PR00454">
    <property type="entry name" value="ETSDOMAIN"/>
</dbReference>